<protein>
    <submittedName>
        <fullName evidence="1">Uncharacterized protein</fullName>
    </submittedName>
</protein>
<comment type="caution">
    <text evidence="1">The sequence shown here is derived from an EMBL/GenBank/DDBJ whole genome shotgun (WGS) entry which is preliminary data.</text>
</comment>
<gene>
    <name evidence="1" type="ORF">PVL29_003473</name>
</gene>
<dbReference type="AlphaFoldDB" id="A0AA39ADD9"/>
<name>A0AA39ADD9_VITRO</name>
<proteinExistence type="predicted"/>
<dbReference type="Proteomes" id="UP001168098">
    <property type="component" value="Unassembled WGS sequence"/>
</dbReference>
<evidence type="ECO:0000313" key="2">
    <source>
        <dbReference type="Proteomes" id="UP001168098"/>
    </source>
</evidence>
<evidence type="ECO:0000313" key="1">
    <source>
        <dbReference type="EMBL" id="KAJ9705451.1"/>
    </source>
</evidence>
<accession>A0AA39ADD9</accession>
<dbReference type="EMBL" id="JARBHA010000003">
    <property type="protein sequence ID" value="KAJ9705451.1"/>
    <property type="molecule type" value="Genomic_DNA"/>
</dbReference>
<sequence length="109" mass="12113">MQDPSMFQPMKTHFPIARTLSAPPTPNALLLLLSQRRQCLLRRCRPLQMLLLRTDQDRRMLDIRGSFSSLLASNGQFRSLLKSLSPIGSVCGVPLSAFSETPNSNSDLG</sequence>
<reference evidence="1 2" key="1">
    <citation type="journal article" date="2023" name="BMC Biotechnol.">
        <title>Vitis rotundifolia cv Carlos genome sequencing.</title>
        <authorList>
            <person name="Huff M."/>
            <person name="Hulse-Kemp A."/>
            <person name="Scheffler B."/>
            <person name="Youngblood R."/>
            <person name="Simpson S."/>
            <person name="Babiker E."/>
            <person name="Staton M."/>
        </authorList>
    </citation>
    <scope>NUCLEOTIDE SEQUENCE [LARGE SCALE GENOMIC DNA]</scope>
    <source>
        <tissue evidence="1">Leaf</tissue>
    </source>
</reference>
<organism evidence="1 2">
    <name type="scientific">Vitis rotundifolia</name>
    <name type="common">Muscadine grape</name>
    <dbReference type="NCBI Taxonomy" id="103349"/>
    <lineage>
        <taxon>Eukaryota</taxon>
        <taxon>Viridiplantae</taxon>
        <taxon>Streptophyta</taxon>
        <taxon>Embryophyta</taxon>
        <taxon>Tracheophyta</taxon>
        <taxon>Spermatophyta</taxon>
        <taxon>Magnoliopsida</taxon>
        <taxon>eudicotyledons</taxon>
        <taxon>Gunneridae</taxon>
        <taxon>Pentapetalae</taxon>
        <taxon>rosids</taxon>
        <taxon>Vitales</taxon>
        <taxon>Vitaceae</taxon>
        <taxon>Viteae</taxon>
        <taxon>Vitis</taxon>
    </lineage>
</organism>
<keyword evidence="2" id="KW-1185">Reference proteome</keyword>